<keyword evidence="2" id="KW-0812">Transmembrane</keyword>
<keyword evidence="1" id="KW-0393">Immunoglobulin domain</keyword>
<dbReference type="InterPro" id="IPR003597">
    <property type="entry name" value="Ig_C1-set"/>
</dbReference>
<dbReference type="PROSITE" id="PS50835">
    <property type="entry name" value="IG_LIKE"/>
    <property type="match status" value="1"/>
</dbReference>
<dbReference type="PANTHER" id="PTHR23411">
    <property type="entry name" value="TAPASIN"/>
    <property type="match status" value="1"/>
</dbReference>
<name>A0A9N7VCX2_PLEPL</name>
<proteinExistence type="predicted"/>
<dbReference type="InterPro" id="IPR013783">
    <property type="entry name" value="Ig-like_fold"/>
</dbReference>
<gene>
    <name evidence="4" type="ORF">PLEPLA_LOCUS38011</name>
</gene>
<reference evidence="4" key="1">
    <citation type="submission" date="2020-03" db="EMBL/GenBank/DDBJ databases">
        <authorList>
            <person name="Weist P."/>
        </authorList>
    </citation>
    <scope>NUCLEOTIDE SEQUENCE</scope>
</reference>
<keyword evidence="2" id="KW-0472">Membrane</keyword>
<feature type="domain" description="Ig-like" evidence="3">
    <location>
        <begin position="53"/>
        <end position="141"/>
    </location>
</feature>
<dbReference type="Proteomes" id="UP001153269">
    <property type="component" value="Unassembled WGS sequence"/>
</dbReference>
<accession>A0A9N7VCX2</accession>
<evidence type="ECO:0000256" key="2">
    <source>
        <dbReference type="SAM" id="Phobius"/>
    </source>
</evidence>
<keyword evidence="5" id="KW-1185">Reference proteome</keyword>
<dbReference type="SMART" id="SM00407">
    <property type="entry name" value="IGc1"/>
    <property type="match status" value="1"/>
</dbReference>
<evidence type="ECO:0000256" key="1">
    <source>
        <dbReference type="ARBA" id="ARBA00023319"/>
    </source>
</evidence>
<keyword evidence="2" id="KW-1133">Transmembrane helix</keyword>
<sequence>MPFSCQWLFVTWGSRWSRKHQHSEGDSQCDTGSEAYFGKGTKLTVLEFDVKPPEVEVLRPSAKECRNPLDNERQKTLVCVASGFYPDHVSVFWQVDNKTVTSGVVTDEAALRVGNSYKITSQLRVSAEDWYKPELKFECFVRFFNGMEYINYPSSIFGDTAPADVLTKEEYLRITTKAKLSYGVFIVKSCVYGAFVAFLVWRLQSSTEKPKN</sequence>
<dbReference type="EMBL" id="CADEAL010004048">
    <property type="protein sequence ID" value="CAB1450322.1"/>
    <property type="molecule type" value="Genomic_DNA"/>
</dbReference>
<dbReference type="Gene3D" id="2.60.40.10">
    <property type="entry name" value="Immunoglobulins"/>
    <property type="match status" value="1"/>
</dbReference>
<dbReference type="InterPro" id="IPR007110">
    <property type="entry name" value="Ig-like_dom"/>
</dbReference>
<dbReference type="Pfam" id="PF07654">
    <property type="entry name" value="C1-set"/>
    <property type="match status" value="1"/>
</dbReference>
<evidence type="ECO:0000313" key="4">
    <source>
        <dbReference type="EMBL" id="CAB1450322.1"/>
    </source>
</evidence>
<dbReference type="AlphaFoldDB" id="A0A9N7VCX2"/>
<dbReference type="SUPFAM" id="SSF48726">
    <property type="entry name" value="Immunoglobulin"/>
    <property type="match status" value="1"/>
</dbReference>
<feature type="transmembrane region" description="Helical" evidence="2">
    <location>
        <begin position="180"/>
        <end position="201"/>
    </location>
</feature>
<evidence type="ECO:0000259" key="3">
    <source>
        <dbReference type="PROSITE" id="PS50835"/>
    </source>
</evidence>
<organism evidence="4 5">
    <name type="scientific">Pleuronectes platessa</name>
    <name type="common">European plaice</name>
    <dbReference type="NCBI Taxonomy" id="8262"/>
    <lineage>
        <taxon>Eukaryota</taxon>
        <taxon>Metazoa</taxon>
        <taxon>Chordata</taxon>
        <taxon>Craniata</taxon>
        <taxon>Vertebrata</taxon>
        <taxon>Euteleostomi</taxon>
        <taxon>Actinopterygii</taxon>
        <taxon>Neopterygii</taxon>
        <taxon>Teleostei</taxon>
        <taxon>Neoteleostei</taxon>
        <taxon>Acanthomorphata</taxon>
        <taxon>Carangaria</taxon>
        <taxon>Pleuronectiformes</taxon>
        <taxon>Pleuronectoidei</taxon>
        <taxon>Pleuronectidae</taxon>
        <taxon>Pleuronectes</taxon>
    </lineage>
</organism>
<dbReference type="InterPro" id="IPR050380">
    <property type="entry name" value="Immune_Resp_Modulators"/>
</dbReference>
<comment type="caution">
    <text evidence="4">The sequence shown here is derived from an EMBL/GenBank/DDBJ whole genome shotgun (WGS) entry which is preliminary data.</text>
</comment>
<protein>
    <recommendedName>
        <fullName evidence="3">Ig-like domain-containing protein</fullName>
    </recommendedName>
</protein>
<dbReference type="InterPro" id="IPR036179">
    <property type="entry name" value="Ig-like_dom_sf"/>
</dbReference>
<evidence type="ECO:0000313" key="5">
    <source>
        <dbReference type="Proteomes" id="UP001153269"/>
    </source>
</evidence>